<name>A0A081C8L1_VECG1</name>
<dbReference type="NCBIfam" id="TIGR04256">
    <property type="entry name" value="GxxExxY"/>
    <property type="match status" value="2"/>
</dbReference>
<reference evidence="1" key="1">
    <citation type="journal article" date="2015" name="PeerJ">
        <title>First genomic representation of candidate bacterial phylum KSB3 points to enhanced environmental sensing as a trigger of wastewater bulking.</title>
        <authorList>
            <person name="Sekiguchi Y."/>
            <person name="Ohashi A."/>
            <person name="Parks D.H."/>
            <person name="Yamauchi T."/>
            <person name="Tyson G.W."/>
            <person name="Hugenholtz P."/>
        </authorList>
    </citation>
    <scope>NUCLEOTIDE SEQUENCE [LARGE SCALE GENOMIC DNA]</scope>
</reference>
<protein>
    <recommendedName>
        <fullName evidence="3">GxxExxY protein</fullName>
    </recommendedName>
</protein>
<keyword evidence="2" id="KW-1185">Reference proteome</keyword>
<dbReference type="AlphaFoldDB" id="A0A081C8L1"/>
<dbReference type="Pfam" id="PF13366">
    <property type="entry name" value="PDDEXK_3"/>
    <property type="match status" value="2"/>
</dbReference>
<dbReference type="STRING" id="1499967.U27_00814"/>
<dbReference type="EMBL" id="DF820475">
    <property type="protein sequence ID" value="GAK60916.1"/>
    <property type="molecule type" value="Genomic_DNA"/>
</dbReference>
<sequence length="227" mass="26293">MKKRGIACEEEKGFEVAYEGERVGLYYVDVWVEQGKMLLELKVTPMLAPLHKAQAISYLKVTDADLALLVNYGKKSLEIERLPNFVRDMSQKDFIWHQPPVNPQWLYPELVNVIQHACHRVHFTLGTGFLHQIYRRAVMIEFRRQGLGYDYIKFLPVEYEGHILGQQPARLIVVDGKIAVAAFALQHIDDGLREEFKARVRRVGMPFGVMVNFYGTTPNIEMMRLQE</sequence>
<evidence type="ECO:0000313" key="1">
    <source>
        <dbReference type="EMBL" id="GAK60916.1"/>
    </source>
</evidence>
<accession>A0A081C8L1</accession>
<evidence type="ECO:0008006" key="3">
    <source>
        <dbReference type="Google" id="ProtNLM"/>
    </source>
</evidence>
<dbReference type="Proteomes" id="UP000030661">
    <property type="component" value="Unassembled WGS sequence"/>
</dbReference>
<gene>
    <name evidence="1" type="ORF">U27_00814</name>
</gene>
<evidence type="ECO:0000313" key="2">
    <source>
        <dbReference type="Proteomes" id="UP000030661"/>
    </source>
</evidence>
<dbReference type="HOGENOM" id="CLU_1040759_0_0_0"/>
<dbReference type="InterPro" id="IPR026350">
    <property type="entry name" value="GxxExxY"/>
</dbReference>
<organism evidence="1">
    <name type="scientific">Vecturithrix granuli</name>
    <dbReference type="NCBI Taxonomy" id="1499967"/>
    <lineage>
        <taxon>Bacteria</taxon>
        <taxon>Candidatus Moduliflexota</taxon>
        <taxon>Candidatus Vecturitrichia</taxon>
        <taxon>Candidatus Vecturitrichales</taxon>
        <taxon>Candidatus Vecturitrichaceae</taxon>
        <taxon>Candidatus Vecturithrix</taxon>
    </lineage>
</organism>
<proteinExistence type="predicted"/>